<reference evidence="1" key="1">
    <citation type="submission" date="2020-11" db="EMBL/GenBank/DDBJ databases">
        <authorList>
            <consortium name="DOE Joint Genome Institute"/>
            <person name="Ahrendt S."/>
            <person name="Riley R."/>
            <person name="Andreopoulos W."/>
            <person name="Labutti K."/>
            <person name="Pangilinan J."/>
            <person name="Ruiz-Duenas F.J."/>
            <person name="Barrasa J.M."/>
            <person name="Sanchez-Garcia M."/>
            <person name="Camarero S."/>
            <person name="Miyauchi S."/>
            <person name="Serrano A."/>
            <person name="Linde D."/>
            <person name="Babiker R."/>
            <person name="Drula E."/>
            <person name="Ayuso-Fernandez I."/>
            <person name="Pacheco R."/>
            <person name="Padilla G."/>
            <person name="Ferreira P."/>
            <person name="Barriuso J."/>
            <person name="Kellner H."/>
            <person name="Castanera R."/>
            <person name="Alfaro M."/>
            <person name="Ramirez L."/>
            <person name="Pisabarro A.G."/>
            <person name="Kuo A."/>
            <person name="Tritt A."/>
            <person name="Lipzen A."/>
            <person name="He G."/>
            <person name="Yan M."/>
            <person name="Ng V."/>
            <person name="Cullen D."/>
            <person name="Martin F."/>
            <person name="Rosso M.-N."/>
            <person name="Henrissat B."/>
            <person name="Hibbett D."/>
            <person name="Martinez A.T."/>
            <person name="Grigoriev I.V."/>
        </authorList>
    </citation>
    <scope>NUCLEOTIDE SEQUENCE</scope>
    <source>
        <strain evidence="1">CBS 506.95</strain>
    </source>
</reference>
<protein>
    <submittedName>
        <fullName evidence="1">Uncharacterized protein</fullName>
    </submittedName>
</protein>
<dbReference type="Proteomes" id="UP000807306">
    <property type="component" value="Unassembled WGS sequence"/>
</dbReference>
<organism evidence="1 2">
    <name type="scientific">Crepidotus variabilis</name>
    <dbReference type="NCBI Taxonomy" id="179855"/>
    <lineage>
        <taxon>Eukaryota</taxon>
        <taxon>Fungi</taxon>
        <taxon>Dikarya</taxon>
        <taxon>Basidiomycota</taxon>
        <taxon>Agaricomycotina</taxon>
        <taxon>Agaricomycetes</taxon>
        <taxon>Agaricomycetidae</taxon>
        <taxon>Agaricales</taxon>
        <taxon>Agaricineae</taxon>
        <taxon>Crepidotaceae</taxon>
        <taxon>Crepidotus</taxon>
    </lineage>
</organism>
<keyword evidence="2" id="KW-1185">Reference proteome</keyword>
<gene>
    <name evidence="1" type="ORF">CPB83DRAFT_881774</name>
</gene>
<comment type="caution">
    <text evidence="1">The sequence shown here is derived from an EMBL/GenBank/DDBJ whole genome shotgun (WGS) entry which is preliminary data.</text>
</comment>
<sequence length="303" mass="34664">MKRLYAIDYIAKWWIRTYNIDTSLPSESSIRCRSRGINTFGDGCGCTTVVDVDLCSLRDPSSLIHLRVAPSQGSYTSDTGHRQVHFPPQWTVVVVVVFGSDCWYKISTRTANSNFAKFFDPDGYLRVVLDTWDPRSRTPKEVEAVGSEDAGENEDPITALRTKDEDFNHLAAQFRIVEAIGVRVVRYECPRKVVWCGDWISDSALEELNKALAWGERGKWSMMGRHDEKDLETAQEQNKGSQSRAIVTLRPRRSFGKDIPSGTINDENNQVCEAWRRRKEKDMIYRTEEEDVKIQMVIASEEL</sequence>
<name>A0A9P6EL05_9AGAR</name>
<proteinExistence type="predicted"/>
<evidence type="ECO:0000313" key="2">
    <source>
        <dbReference type="Proteomes" id="UP000807306"/>
    </source>
</evidence>
<accession>A0A9P6EL05</accession>
<dbReference type="EMBL" id="MU157837">
    <property type="protein sequence ID" value="KAF9530849.1"/>
    <property type="molecule type" value="Genomic_DNA"/>
</dbReference>
<evidence type="ECO:0000313" key="1">
    <source>
        <dbReference type="EMBL" id="KAF9530849.1"/>
    </source>
</evidence>
<dbReference type="AlphaFoldDB" id="A0A9P6EL05"/>